<keyword evidence="1" id="KW-1133">Transmembrane helix</keyword>
<dbReference type="Proteomes" id="UP000001542">
    <property type="component" value="Unassembled WGS sequence"/>
</dbReference>
<name>A2DGI7_TRIV3</name>
<gene>
    <name evidence="2" type="ORF">TVAG_239600</name>
</gene>
<reference evidence="2" key="2">
    <citation type="journal article" date="2007" name="Science">
        <title>Draft genome sequence of the sexually transmitted pathogen Trichomonas vaginalis.</title>
        <authorList>
            <person name="Carlton J.M."/>
            <person name="Hirt R.P."/>
            <person name="Silva J.C."/>
            <person name="Delcher A.L."/>
            <person name="Schatz M."/>
            <person name="Zhao Q."/>
            <person name="Wortman J.R."/>
            <person name="Bidwell S.L."/>
            <person name="Alsmark U.C.M."/>
            <person name="Besteiro S."/>
            <person name="Sicheritz-Ponten T."/>
            <person name="Noel C.J."/>
            <person name="Dacks J.B."/>
            <person name="Foster P.G."/>
            <person name="Simillion C."/>
            <person name="Van de Peer Y."/>
            <person name="Miranda-Saavedra D."/>
            <person name="Barton G.J."/>
            <person name="Westrop G.D."/>
            <person name="Mueller S."/>
            <person name="Dessi D."/>
            <person name="Fiori P.L."/>
            <person name="Ren Q."/>
            <person name="Paulsen I."/>
            <person name="Zhang H."/>
            <person name="Bastida-Corcuera F.D."/>
            <person name="Simoes-Barbosa A."/>
            <person name="Brown M.T."/>
            <person name="Hayes R.D."/>
            <person name="Mukherjee M."/>
            <person name="Okumura C.Y."/>
            <person name="Schneider R."/>
            <person name="Smith A.J."/>
            <person name="Vanacova S."/>
            <person name="Villalvazo M."/>
            <person name="Haas B.J."/>
            <person name="Pertea M."/>
            <person name="Feldblyum T.V."/>
            <person name="Utterback T.R."/>
            <person name="Shu C.L."/>
            <person name="Osoegawa K."/>
            <person name="de Jong P.J."/>
            <person name="Hrdy I."/>
            <person name="Horvathova L."/>
            <person name="Zubacova Z."/>
            <person name="Dolezal P."/>
            <person name="Malik S.B."/>
            <person name="Logsdon J.M. Jr."/>
            <person name="Henze K."/>
            <person name="Gupta A."/>
            <person name="Wang C.C."/>
            <person name="Dunne R.L."/>
            <person name="Upcroft J.A."/>
            <person name="Upcroft P."/>
            <person name="White O."/>
            <person name="Salzberg S.L."/>
            <person name="Tang P."/>
            <person name="Chiu C.-H."/>
            <person name="Lee Y.-S."/>
            <person name="Embley T.M."/>
            <person name="Coombs G.H."/>
            <person name="Mottram J.C."/>
            <person name="Tachezy J."/>
            <person name="Fraser-Liggett C.M."/>
            <person name="Johnson P.J."/>
        </authorList>
    </citation>
    <scope>NUCLEOTIDE SEQUENCE [LARGE SCALE GENOMIC DNA]</scope>
    <source>
        <strain evidence="2">G3</strain>
    </source>
</reference>
<dbReference type="SMR" id="A2DGI7"/>
<dbReference type="EMBL" id="DS113197">
    <property type="protein sequence ID" value="EAY20583.1"/>
    <property type="molecule type" value="Genomic_DNA"/>
</dbReference>
<sequence length="457" mass="52152">MFLLLLSLRRYNNSNISREIDTKLISMFPECNGRLLTKNLDQNKNLDIFKTLSNDEYLCVYGSLIIGANSSISANVFYPKLDSRLQISITNSTIVDPFVITNKIDTEDIYTAIYDINPLSKVYCSNQLQNCEIQISFIQQPYHISTEITNNGENIKIEDENVVYISSDDNFSVDENVSLEISKETIKYKTLSVFITGNNKKILKYEKNDNIFDIFTYNIIDKEANPNSILFFTSSKNINSILPAQTPIPSPVPTPIQTPFNTPYQTLSPTLDRYVRVKTFIHIEEGILTETEIIIGVRHAKRLNKAKKLENTIATRIEYHKTHPIIKEVEHLDIYYEDFVLMGNHQAKNDLKIHSEKIEELKETKNYYPNNTTIVLRTNNGAKRLVDLIDVSHPKPTSKPDVDAGVKFPYLIVFLSVFGALIIASTIAIVIVICIRRNHREKTSSDSITCNTSDAYN</sequence>
<protein>
    <submittedName>
        <fullName evidence="2">Uncharacterized protein</fullName>
    </submittedName>
</protein>
<keyword evidence="1" id="KW-0472">Membrane</keyword>
<organism evidence="2 3">
    <name type="scientific">Trichomonas vaginalis (strain ATCC PRA-98 / G3)</name>
    <dbReference type="NCBI Taxonomy" id="412133"/>
    <lineage>
        <taxon>Eukaryota</taxon>
        <taxon>Metamonada</taxon>
        <taxon>Parabasalia</taxon>
        <taxon>Trichomonadida</taxon>
        <taxon>Trichomonadidae</taxon>
        <taxon>Trichomonas</taxon>
    </lineage>
</organism>
<proteinExistence type="predicted"/>
<dbReference type="AlphaFoldDB" id="A2DGI7"/>
<evidence type="ECO:0000313" key="2">
    <source>
        <dbReference type="EMBL" id="EAY20583.1"/>
    </source>
</evidence>
<evidence type="ECO:0000256" key="1">
    <source>
        <dbReference type="SAM" id="Phobius"/>
    </source>
</evidence>
<keyword evidence="1" id="KW-0812">Transmembrane</keyword>
<dbReference type="RefSeq" id="XP_001581569.1">
    <property type="nucleotide sequence ID" value="XM_001581519.1"/>
</dbReference>
<evidence type="ECO:0000313" key="3">
    <source>
        <dbReference type="Proteomes" id="UP000001542"/>
    </source>
</evidence>
<dbReference type="KEGG" id="tva:5466124"/>
<dbReference type="InParanoid" id="A2DGI7"/>
<keyword evidence="3" id="KW-1185">Reference proteome</keyword>
<reference evidence="2" key="1">
    <citation type="submission" date="2006-10" db="EMBL/GenBank/DDBJ databases">
        <authorList>
            <person name="Amadeo P."/>
            <person name="Zhao Q."/>
            <person name="Wortman J."/>
            <person name="Fraser-Liggett C."/>
            <person name="Carlton J."/>
        </authorList>
    </citation>
    <scope>NUCLEOTIDE SEQUENCE</scope>
    <source>
        <strain evidence="2">G3</strain>
    </source>
</reference>
<dbReference type="VEuPathDB" id="TrichDB:TVAG_239600"/>
<dbReference type="VEuPathDB" id="TrichDB:TVAGG3_0965730"/>
<feature type="transmembrane region" description="Helical" evidence="1">
    <location>
        <begin position="408"/>
        <end position="435"/>
    </location>
</feature>
<accession>A2DGI7</accession>